<proteinExistence type="predicted"/>
<dbReference type="GO" id="GO:0004672">
    <property type="term" value="F:protein kinase activity"/>
    <property type="evidence" value="ECO:0007669"/>
    <property type="project" value="TreeGrafter"/>
</dbReference>
<sequence>METYTAGGAGAELVPLLERCTSTFQQDERYRDDPRYLRVWILYADCLPDAEEVFSFLETHDVCQRLALFHIARASCLELKGAHAKADEAYERGIALRAAPLDRLRAKHVAFQHRMARRIERDGASGGGAPGRWGQAAAAAEPAARRFGTALAASGPRVRAAPALGLAPRPRALAAQAGPPSGVLSVLADDDRENGAPGRLPAPRRAAAGAALPLQQRL</sequence>
<dbReference type="PANTHER" id="PTHR14030:SF4">
    <property type="entry name" value="BUB1 KINASE, ISOFORM A-RELATED"/>
    <property type="match status" value="1"/>
</dbReference>
<dbReference type="Pfam" id="PF08311">
    <property type="entry name" value="Mad3_BUB1_I"/>
    <property type="match status" value="1"/>
</dbReference>
<dbReference type="InterPro" id="IPR015661">
    <property type="entry name" value="Bub1/Mad3"/>
</dbReference>
<feature type="region of interest" description="Disordered" evidence="1">
    <location>
        <begin position="183"/>
        <end position="218"/>
    </location>
</feature>
<protein>
    <recommendedName>
        <fullName evidence="2">BUB1 N-terminal domain-containing protein</fullName>
    </recommendedName>
</protein>
<dbReference type="GO" id="GO:0032991">
    <property type="term" value="C:protein-containing complex"/>
    <property type="evidence" value="ECO:0007669"/>
    <property type="project" value="UniProtKB-ARBA"/>
</dbReference>
<reference evidence="3" key="1">
    <citation type="submission" date="2021-01" db="EMBL/GenBank/DDBJ databases">
        <authorList>
            <person name="Eckstrom K.M.E."/>
        </authorList>
    </citation>
    <scope>NUCLEOTIDE SEQUENCE</scope>
    <source>
        <strain evidence="3">UVCC 0001</strain>
    </source>
</reference>
<dbReference type="Gene3D" id="1.25.40.430">
    <property type="match status" value="1"/>
</dbReference>
<keyword evidence="4" id="KW-1185">Reference proteome</keyword>
<accession>A0AAD9IEJ9</accession>
<evidence type="ECO:0000259" key="2">
    <source>
        <dbReference type="PROSITE" id="PS51489"/>
    </source>
</evidence>
<dbReference type="GO" id="GO:0051754">
    <property type="term" value="P:meiotic sister chromatid cohesion, centromeric"/>
    <property type="evidence" value="ECO:0007669"/>
    <property type="project" value="TreeGrafter"/>
</dbReference>
<dbReference type="PANTHER" id="PTHR14030">
    <property type="entry name" value="MITOTIC CHECKPOINT SERINE/THREONINE-PROTEIN KINASE BUB1"/>
    <property type="match status" value="1"/>
</dbReference>
<dbReference type="AlphaFoldDB" id="A0AAD9IEJ9"/>
<dbReference type="Proteomes" id="UP001255856">
    <property type="component" value="Unassembled WGS sequence"/>
</dbReference>
<feature type="compositionally biased region" description="Low complexity" evidence="1">
    <location>
        <begin position="195"/>
        <end position="218"/>
    </location>
</feature>
<evidence type="ECO:0000256" key="1">
    <source>
        <dbReference type="SAM" id="MobiDB-lite"/>
    </source>
</evidence>
<dbReference type="PROSITE" id="PS51489">
    <property type="entry name" value="BUB1_N"/>
    <property type="match status" value="1"/>
</dbReference>
<dbReference type="GO" id="GO:0007094">
    <property type="term" value="P:mitotic spindle assembly checkpoint signaling"/>
    <property type="evidence" value="ECO:0007669"/>
    <property type="project" value="InterPro"/>
</dbReference>
<feature type="domain" description="BUB1 N-terminal" evidence="2">
    <location>
        <begin position="1"/>
        <end position="134"/>
    </location>
</feature>
<dbReference type="EMBL" id="JASFZW010000009">
    <property type="protein sequence ID" value="KAK2076703.1"/>
    <property type="molecule type" value="Genomic_DNA"/>
</dbReference>
<name>A0AAD9IEJ9_PROWI</name>
<dbReference type="InterPro" id="IPR013212">
    <property type="entry name" value="Mad3/Bub1_I"/>
</dbReference>
<gene>
    <name evidence="3" type="ORF">QBZ16_005463</name>
</gene>
<evidence type="ECO:0000313" key="3">
    <source>
        <dbReference type="EMBL" id="KAK2076703.1"/>
    </source>
</evidence>
<organism evidence="3 4">
    <name type="scientific">Prototheca wickerhamii</name>
    <dbReference type="NCBI Taxonomy" id="3111"/>
    <lineage>
        <taxon>Eukaryota</taxon>
        <taxon>Viridiplantae</taxon>
        <taxon>Chlorophyta</taxon>
        <taxon>core chlorophytes</taxon>
        <taxon>Trebouxiophyceae</taxon>
        <taxon>Chlorellales</taxon>
        <taxon>Chlorellaceae</taxon>
        <taxon>Prototheca</taxon>
    </lineage>
</organism>
<comment type="caution">
    <text evidence="3">The sequence shown here is derived from an EMBL/GenBank/DDBJ whole genome shotgun (WGS) entry which is preliminary data.</text>
</comment>
<evidence type="ECO:0000313" key="4">
    <source>
        <dbReference type="Proteomes" id="UP001255856"/>
    </source>
</evidence>
<dbReference type="SMART" id="SM00777">
    <property type="entry name" value="Mad3_BUB1_I"/>
    <property type="match status" value="1"/>
</dbReference>